<feature type="region of interest" description="Disordered" evidence="1">
    <location>
        <begin position="1"/>
        <end position="31"/>
    </location>
</feature>
<evidence type="ECO:0000256" key="1">
    <source>
        <dbReference type="SAM" id="MobiDB-lite"/>
    </source>
</evidence>
<feature type="domain" description="Reverse transcriptase Ty1/copia-type" evidence="2">
    <location>
        <begin position="124"/>
        <end position="320"/>
    </location>
</feature>
<evidence type="ECO:0000313" key="4">
    <source>
        <dbReference type="Proteomes" id="UP000326396"/>
    </source>
</evidence>
<comment type="caution">
    <text evidence="3">The sequence shown here is derived from an EMBL/GenBank/DDBJ whole genome shotgun (WGS) entry which is preliminary data.</text>
</comment>
<dbReference type="CDD" id="cd09272">
    <property type="entry name" value="RNase_HI_RT_Ty1"/>
    <property type="match status" value="1"/>
</dbReference>
<dbReference type="PANTHER" id="PTHR11439:SF453">
    <property type="entry name" value="RNA-DIRECTED DNA POLYMERASE"/>
    <property type="match status" value="1"/>
</dbReference>
<dbReference type="PANTHER" id="PTHR11439">
    <property type="entry name" value="GAG-POL-RELATED RETROTRANSPOSON"/>
    <property type="match status" value="1"/>
</dbReference>
<accession>A0A5N6P8S6</accession>
<dbReference type="OrthoDB" id="414945at2759"/>
<dbReference type="Proteomes" id="UP000326396">
    <property type="component" value="Linkage Group LG14"/>
</dbReference>
<dbReference type="SUPFAM" id="SSF56672">
    <property type="entry name" value="DNA/RNA polymerases"/>
    <property type="match status" value="1"/>
</dbReference>
<organism evidence="3 4">
    <name type="scientific">Mikania micrantha</name>
    <name type="common">bitter vine</name>
    <dbReference type="NCBI Taxonomy" id="192012"/>
    <lineage>
        <taxon>Eukaryota</taxon>
        <taxon>Viridiplantae</taxon>
        <taxon>Streptophyta</taxon>
        <taxon>Embryophyta</taxon>
        <taxon>Tracheophyta</taxon>
        <taxon>Spermatophyta</taxon>
        <taxon>Magnoliopsida</taxon>
        <taxon>eudicotyledons</taxon>
        <taxon>Gunneridae</taxon>
        <taxon>Pentapetalae</taxon>
        <taxon>asterids</taxon>
        <taxon>campanulids</taxon>
        <taxon>Asterales</taxon>
        <taxon>Asteraceae</taxon>
        <taxon>Asteroideae</taxon>
        <taxon>Heliantheae alliance</taxon>
        <taxon>Eupatorieae</taxon>
        <taxon>Mikania</taxon>
    </lineage>
</organism>
<dbReference type="AlphaFoldDB" id="A0A5N6P8S6"/>
<feature type="compositionally biased region" description="Gly residues" evidence="1">
    <location>
        <begin position="11"/>
        <end position="21"/>
    </location>
</feature>
<evidence type="ECO:0000313" key="3">
    <source>
        <dbReference type="EMBL" id="KAD5961410.1"/>
    </source>
</evidence>
<proteinExistence type="predicted"/>
<reference evidence="3 4" key="1">
    <citation type="submission" date="2019-05" db="EMBL/GenBank/DDBJ databases">
        <title>Mikania micrantha, genome provides insights into the molecular mechanism of rapid growth.</title>
        <authorList>
            <person name="Liu B."/>
        </authorList>
    </citation>
    <scope>NUCLEOTIDE SEQUENCE [LARGE SCALE GENOMIC DNA]</scope>
    <source>
        <strain evidence="3">NLD-2019</strain>
        <tissue evidence="3">Leaf</tissue>
    </source>
</reference>
<dbReference type="Pfam" id="PF07727">
    <property type="entry name" value="RVT_2"/>
    <property type="match status" value="1"/>
</dbReference>
<sequence length="570" mass="63650">MVTASSTVDGGWRGTIGGDGDSGTRSEAGGSVAGGVGGRWVGFSYEEVFCLKMFLENKQPQKLFLQGFGPPLLQKKSADVVRRLQMLPPHCQSKAHELPDSRIFLELQYESHPPHHIRLQQLVVPRIDYADTFSPVVKATTIRLVLSLAVTQQWPLRQLDIQNAFLHGDLQETVYLQQPPGFVDPAKPDHVCLLHKSLYGLKQAPRAWFHQLSTTLHKLGFQGSKTDPYLFVYSSGGTLLYMLVYVDDIVLTGNNPQVIDTVVQQLGHSFPVQDMGRLSYFLGVEVLQKGPDILLSQQKYILELLQKAGLTDSKPLSSPISTSANLALGDSPPFDNPARYRQVVGALQYATLSRPDISYAVNKVCQFMHFPTTNHWSTVKRILRYLKGTISYGLLVQQNSSPVLHAYADATFNTLTAFSDADWAGCPDDRRSTGGYAIYLETNLVSWSARKQKTVSRSSTESEYKALADVVVELTWLQTLLQELHVPIQTVPTLWCDNLGATYLSANPVFHARTKHVEVDFHFVREKVAKHQLSVQFISTDDQIADVFTKPLPSQRFLNLRSKLRVASRP</sequence>
<dbReference type="InterPro" id="IPR043502">
    <property type="entry name" value="DNA/RNA_pol_sf"/>
</dbReference>
<protein>
    <recommendedName>
        <fullName evidence="2">Reverse transcriptase Ty1/copia-type domain-containing protein</fullName>
    </recommendedName>
</protein>
<name>A0A5N6P8S6_9ASTR</name>
<gene>
    <name evidence="3" type="ORF">E3N88_12883</name>
</gene>
<dbReference type="InterPro" id="IPR013103">
    <property type="entry name" value="RVT_2"/>
</dbReference>
<keyword evidence="4" id="KW-1185">Reference proteome</keyword>
<evidence type="ECO:0000259" key="2">
    <source>
        <dbReference type="Pfam" id="PF07727"/>
    </source>
</evidence>
<dbReference type="EMBL" id="SZYD01000006">
    <property type="protein sequence ID" value="KAD5961410.1"/>
    <property type="molecule type" value="Genomic_DNA"/>
</dbReference>